<feature type="transmembrane region" description="Helical" evidence="1">
    <location>
        <begin position="51"/>
        <end position="73"/>
    </location>
</feature>
<feature type="domain" description="MaoC-like" evidence="2">
    <location>
        <begin position="23"/>
        <end position="112"/>
    </location>
</feature>
<organism evidence="3 4">
    <name type="scientific">Desulfoscipio geothermicus DSM 3669</name>
    <dbReference type="NCBI Taxonomy" id="1121426"/>
    <lineage>
        <taxon>Bacteria</taxon>
        <taxon>Bacillati</taxon>
        <taxon>Bacillota</taxon>
        <taxon>Clostridia</taxon>
        <taxon>Eubacteriales</taxon>
        <taxon>Desulfallaceae</taxon>
        <taxon>Desulfoscipio</taxon>
    </lineage>
</organism>
<reference evidence="4" key="1">
    <citation type="submission" date="2016-10" db="EMBL/GenBank/DDBJ databases">
        <authorList>
            <person name="Varghese N."/>
            <person name="Submissions S."/>
        </authorList>
    </citation>
    <scope>NUCLEOTIDE SEQUENCE [LARGE SCALE GENOMIC DNA]</scope>
    <source>
        <strain evidence="4">DSM 3669</strain>
    </source>
</reference>
<dbReference type="RefSeq" id="WP_207545179.1">
    <property type="nucleotide sequence ID" value="NZ_FOYM01000021.1"/>
</dbReference>
<keyword evidence="1" id="KW-0472">Membrane</keyword>
<evidence type="ECO:0000313" key="4">
    <source>
        <dbReference type="Proteomes" id="UP000199584"/>
    </source>
</evidence>
<dbReference type="STRING" id="39060.SAMN05660706_1219"/>
<dbReference type="PANTHER" id="PTHR43841:SF3">
    <property type="entry name" value="(3R)-HYDROXYACYL-ACP DEHYDRATASE SUBUNIT HADB"/>
    <property type="match status" value="1"/>
</dbReference>
<keyword evidence="1" id="KW-1133">Transmembrane helix</keyword>
<dbReference type="PANTHER" id="PTHR43841">
    <property type="entry name" value="3-HYDROXYACYL-THIOESTER DEHYDRATASE HTDX-RELATED"/>
    <property type="match status" value="1"/>
</dbReference>
<gene>
    <name evidence="3" type="ORF">SAMN05660706_1219</name>
</gene>
<dbReference type="InterPro" id="IPR002539">
    <property type="entry name" value="MaoC-like_dom"/>
</dbReference>
<dbReference type="SUPFAM" id="SSF54637">
    <property type="entry name" value="Thioesterase/thiol ester dehydrase-isomerase"/>
    <property type="match status" value="1"/>
</dbReference>
<dbReference type="Pfam" id="PF01575">
    <property type="entry name" value="MaoC_dehydratas"/>
    <property type="match status" value="1"/>
</dbReference>
<protein>
    <submittedName>
        <fullName evidence="3">Acyl dehydratase</fullName>
    </submittedName>
</protein>
<proteinExistence type="predicted"/>
<evidence type="ECO:0000256" key="1">
    <source>
        <dbReference type="SAM" id="Phobius"/>
    </source>
</evidence>
<evidence type="ECO:0000313" key="3">
    <source>
        <dbReference type="EMBL" id="SFR10421.1"/>
    </source>
</evidence>
<dbReference type="InterPro" id="IPR029069">
    <property type="entry name" value="HotDog_dom_sf"/>
</dbReference>
<evidence type="ECO:0000259" key="2">
    <source>
        <dbReference type="Pfam" id="PF01575"/>
    </source>
</evidence>
<dbReference type="Proteomes" id="UP000199584">
    <property type="component" value="Unassembled WGS sequence"/>
</dbReference>
<keyword evidence="1" id="KW-0812">Transmembrane</keyword>
<accession>A0A1I6DYL7</accession>
<sequence>MDNQVYYEEFNMENPLPPLTKPPVDKIQLVKYAGASGDFNPLHYMDEVGQMAGTGGVIAHGMLIMGFVGQAVTRWIPNRNLKRLAVRFVDITKPGDKITVTGKIVDKQIKEGLGIITGEVIAADQNGGVKIKGMFEASLPLKEHGGKIKEVF</sequence>
<keyword evidence="4" id="KW-1185">Reference proteome</keyword>
<dbReference type="EMBL" id="FOYM01000021">
    <property type="protein sequence ID" value="SFR10421.1"/>
    <property type="molecule type" value="Genomic_DNA"/>
</dbReference>
<dbReference type="Gene3D" id="3.10.129.10">
    <property type="entry name" value="Hotdog Thioesterase"/>
    <property type="match status" value="1"/>
</dbReference>
<name>A0A1I6DYL7_9FIRM</name>
<dbReference type="AlphaFoldDB" id="A0A1I6DYL7"/>